<feature type="transmembrane region" description="Helical" evidence="14">
    <location>
        <begin position="29"/>
        <end position="49"/>
    </location>
</feature>
<evidence type="ECO:0000256" key="13">
    <source>
        <dbReference type="SAM" id="MobiDB-lite"/>
    </source>
</evidence>
<name>A0A163K5G8_ABSGL</name>
<evidence type="ECO:0000256" key="4">
    <source>
        <dbReference type="ARBA" id="ARBA00022448"/>
    </source>
</evidence>
<feature type="region of interest" description="Disordered" evidence="13">
    <location>
        <begin position="405"/>
        <end position="429"/>
    </location>
</feature>
<keyword evidence="6" id="KW-0509">mRNA transport</keyword>
<evidence type="ECO:0000313" key="16">
    <source>
        <dbReference type="Proteomes" id="UP000078561"/>
    </source>
</evidence>
<dbReference type="STRING" id="4829.A0A163K5G8"/>
<evidence type="ECO:0000313" key="15">
    <source>
        <dbReference type="EMBL" id="SAM05521.1"/>
    </source>
</evidence>
<dbReference type="Pfam" id="PF09531">
    <property type="entry name" value="Ndc1_Nup"/>
    <property type="match status" value="1"/>
</dbReference>
<feature type="transmembrane region" description="Helical" evidence="14">
    <location>
        <begin position="161"/>
        <end position="180"/>
    </location>
</feature>
<dbReference type="GO" id="GO:0031965">
    <property type="term" value="C:nuclear membrane"/>
    <property type="evidence" value="ECO:0007669"/>
    <property type="project" value="UniProtKB-SubCell"/>
</dbReference>
<feature type="transmembrane region" description="Helical" evidence="14">
    <location>
        <begin position="111"/>
        <end position="130"/>
    </location>
</feature>
<comment type="similarity">
    <text evidence="3">Belongs to the NDC1 family.</text>
</comment>
<evidence type="ECO:0000256" key="10">
    <source>
        <dbReference type="ARBA" id="ARBA00023132"/>
    </source>
</evidence>
<dbReference type="GO" id="GO:0005816">
    <property type="term" value="C:spindle pole body"/>
    <property type="evidence" value="ECO:0007669"/>
    <property type="project" value="TreeGrafter"/>
</dbReference>
<keyword evidence="7" id="KW-0653">Protein transport</keyword>
<evidence type="ECO:0000256" key="11">
    <source>
        <dbReference type="ARBA" id="ARBA00023136"/>
    </source>
</evidence>
<evidence type="ECO:0000256" key="2">
    <source>
        <dbReference type="ARBA" id="ARBA00004567"/>
    </source>
</evidence>
<evidence type="ECO:0000256" key="3">
    <source>
        <dbReference type="ARBA" id="ARBA00005760"/>
    </source>
</evidence>
<feature type="transmembrane region" description="Helical" evidence="14">
    <location>
        <begin position="192"/>
        <end position="210"/>
    </location>
</feature>
<keyword evidence="11 14" id="KW-0472">Membrane</keyword>
<keyword evidence="10" id="KW-0906">Nuclear pore complex</keyword>
<gene>
    <name evidence="15" type="primary">ABSGL_11396.1 scaffold 12295</name>
</gene>
<dbReference type="GO" id="GO:0015031">
    <property type="term" value="P:protein transport"/>
    <property type="evidence" value="ECO:0007669"/>
    <property type="project" value="UniProtKB-KW"/>
</dbReference>
<dbReference type="EMBL" id="LT554468">
    <property type="protein sequence ID" value="SAM05521.1"/>
    <property type="molecule type" value="Genomic_DNA"/>
</dbReference>
<evidence type="ECO:0000256" key="1">
    <source>
        <dbReference type="ARBA" id="ARBA00004232"/>
    </source>
</evidence>
<accession>A0A163K5G8</accession>
<keyword evidence="8 14" id="KW-1133">Transmembrane helix</keyword>
<evidence type="ECO:0000256" key="12">
    <source>
        <dbReference type="ARBA" id="ARBA00023242"/>
    </source>
</evidence>
<evidence type="ECO:0000256" key="6">
    <source>
        <dbReference type="ARBA" id="ARBA00022816"/>
    </source>
</evidence>
<dbReference type="GO" id="GO:0070762">
    <property type="term" value="C:nuclear pore transmembrane ring"/>
    <property type="evidence" value="ECO:0007669"/>
    <property type="project" value="TreeGrafter"/>
</dbReference>
<sequence length="645" mass="73617">MPTDPLSPQPPPLARRYKDVYLDQLKKQVVRASLATLLISYIFTVIFLLRITSLKGLLWTFVQQNVVIVAVSSTACLIVLGFIRGTQTSVWQPKYLCEGTELLAAFRNPDYYITTLAYGLAGIAMMELYFSTLLEESYTSTWFVYPPGHRAYAKELNMERLFITLYGCLLGIGYALKSIVGERNVLRIPPVQVIGCMTFFPSFITNSLSLSFDVRNQEPKAWAIKVTISTLVHWSWKYAGKTLVFSYVVFIAFSSFIYYMVAPWIGIFWSHLLASPVQGFRWYDLYLILRMLMAGSFMTFEWQMADRVFDVFFAVTPDVSRTSPQPNQCLLDGLRNNNDEQRTVIKSMAYGELAKIATKEPKRRSDLFLDTNDTFTVSAWKSISDECIATLAGLRSRLDNEYSADKKKKKYGPFDSMQPVPRHQQQSESTIRRVVLLDTDILARDEDRHGQQPPLDDRTPGLFLSDSSMVLDQGRYTHSDTTTTALAQGDDKYAMLPRMLVKDGWQRVKQIEWIKALSNVTIDQKTRALFSNFPDLIHAIQALGGLTVSSLNEDPYGYVQHDIAKVLDALVGTLVDVEHFIQSPPQSYRSLPRLLDDPGVWTEPNSVIRALHDSIYEIVLTFKDYMDHVKYRVEKKYQARLVGFL</sequence>
<evidence type="ECO:0000256" key="9">
    <source>
        <dbReference type="ARBA" id="ARBA00023010"/>
    </source>
</evidence>
<evidence type="ECO:0008006" key="17">
    <source>
        <dbReference type="Google" id="ProtNLM"/>
    </source>
</evidence>
<keyword evidence="4" id="KW-0813">Transport</keyword>
<dbReference type="PANTHER" id="PTHR13269:SF6">
    <property type="entry name" value="NUCLEOPORIN NDC1"/>
    <property type="match status" value="1"/>
</dbReference>
<keyword evidence="5 14" id="KW-0812">Transmembrane</keyword>
<dbReference type="OrthoDB" id="67850at2759"/>
<evidence type="ECO:0000256" key="14">
    <source>
        <dbReference type="SAM" id="Phobius"/>
    </source>
</evidence>
<keyword evidence="9" id="KW-0811">Translocation</keyword>
<dbReference type="InParanoid" id="A0A163K5G8"/>
<evidence type="ECO:0000256" key="5">
    <source>
        <dbReference type="ARBA" id="ARBA00022692"/>
    </source>
</evidence>
<organism evidence="15">
    <name type="scientific">Absidia glauca</name>
    <name type="common">Pin mould</name>
    <dbReference type="NCBI Taxonomy" id="4829"/>
    <lineage>
        <taxon>Eukaryota</taxon>
        <taxon>Fungi</taxon>
        <taxon>Fungi incertae sedis</taxon>
        <taxon>Mucoromycota</taxon>
        <taxon>Mucoromycotina</taxon>
        <taxon>Mucoromycetes</taxon>
        <taxon>Mucorales</taxon>
        <taxon>Cunninghamellaceae</taxon>
        <taxon>Absidia</taxon>
    </lineage>
</organism>
<protein>
    <recommendedName>
        <fullName evidence="17">Nucleoporin protein Ndc1-Nup</fullName>
    </recommendedName>
</protein>
<reference evidence="15" key="1">
    <citation type="submission" date="2016-04" db="EMBL/GenBank/DDBJ databases">
        <authorList>
            <person name="Evans L.H."/>
            <person name="Alamgir A."/>
            <person name="Owens N."/>
            <person name="Weber N.D."/>
            <person name="Virtaneva K."/>
            <person name="Barbian K."/>
            <person name="Babar A."/>
            <person name="Rosenke K."/>
        </authorList>
    </citation>
    <scope>NUCLEOTIDE SEQUENCE [LARGE SCALE GENOMIC DNA]</scope>
    <source>
        <strain evidence="15">CBS 101.48</strain>
    </source>
</reference>
<dbReference type="GO" id="GO:0051028">
    <property type="term" value="P:mRNA transport"/>
    <property type="evidence" value="ECO:0007669"/>
    <property type="project" value="UniProtKB-KW"/>
</dbReference>
<evidence type="ECO:0000256" key="7">
    <source>
        <dbReference type="ARBA" id="ARBA00022927"/>
    </source>
</evidence>
<feature type="transmembrane region" description="Helical" evidence="14">
    <location>
        <begin position="61"/>
        <end position="83"/>
    </location>
</feature>
<dbReference type="InterPro" id="IPR019049">
    <property type="entry name" value="Nucleoporin_prot_Ndc1/Nup"/>
</dbReference>
<feature type="transmembrane region" description="Helical" evidence="14">
    <location>
        <begin position="245"/>
        <end position="270"/>
    </location>
</feature>
<keyword evidence="16" id="KW-1185">Reference proteome</keyword>
<dbReference type="Proteomes" id="UP000078561">
    <property type="component" value="Unassembled WGS sequence"/>
</dbReference>
<proteinExistence type="inferred from homology"/>
<dbReference type="PANTHER" id="PTHR13269">
    <property type="entry name" value="NUCLEOPORIN NDC1"/>
    <property type="match status" value="1"/>
</dbReference>
<evidence type="ECO:0000256" key="8">
    <source>
        <dbReference type="ARBA" id="ARBA00022989"/>
    </source>
</evidence>
<comment type="subcellular location">
    <subcellularLocation>
        <location evidence="1">Nucleus membrane</location>
        <topology evidence="1">Multi-pass membrane protein</topology>
    </subcellularLocation>
    <subcellularLocation>
        <location evidence="2">Nucleus</location>
        <location evidence="2">Nuclear pore complex</location>
    </subcellularLocation>
</comment>
<dbReference type="GO" id="GO:0006999">
    <property type="term" value="P:nuclear pore organization"/>
    <property type="evidence" value="ECO:0007669"/>
    <property type="project" value="TreeGrafter"/>
</dbReference>
<dbReference type="GO" id="GO:0030674">
    <property type="term" value="F:protein-macromolecule adaptor activity"/>
    <property type="evidence" value="ECO:0007669"/>
    <property type="project" value="TreeGrafter"/>
</dbReference>
<dbReference type="OMA" id="ILCQQHL"/>
<keyword evidence="12" id="KW-0539">Nucleus</keyword>
<dbReference type="AlphaFoldDB" id="A0A163K5G8"/>